<proteinExistence type="predicted"/>
<reference evidence="1 2" key="1">
    <citation type="submission" date="2020-05" db="EMBL/GenBank/DDBJ databases">
        <title>Genome Sequencing of Type Strains.</title>
        <authorList>
            <person name="Lemaire J.F."/>
            <person name="Inderbitzin P."/>
            <person name="Gregorio O.A."/>
            <person name="Collins S.B."/>
            <person name="Wespe N."/>
            <person name="Knight-Connoni V."/>
        </authorList>
    </citation>
    <scope>NUCLEOTIDE SEQUENCE [LARGE SCALE GENOMIC DNA]</scope>
    <source>
        <strain evidence="1 2">LMG 21957</strain>
    </source>
</reference>
<dbReference type="EMBL" id="JABMCB010000193">
    <property type="protein sequence ID" value="NUU77982.1"/>
    <property type="molecule type" value="Genomic_DNA"/>
</dbReference>
<protein>
    <submittedName>
        <fullName evidence="1">Uncharacterized protein</fullName>
    </submittedName>
</protein>
<organism evidence="1 2">
    <name type="scientific">Paenibacillus xylanilyticus</name>
    <dbReference type="NCBI Taxonomy" id="248903"/>
    <lineage>
        <taxon>Bacteria</taxon>
        <taxon>Bacillati</taxon>
        <taxon>Bacillota</taxon>
        <taxon>Bacilli</taxon>
        <taxon>Bacillales</taxon>
        <taxon>Paenibacillaceae</taxon>
        <taxon>Paenibacillus</taxon>
    </lineage>
</organism>
<evidence type="ECO:0000313" key="1">
    <source>
        <dbReference type="EMBL" id="NUU77982.1"/>
    </source>
</evidence>
<comment type="caution">
    <text evidence="1">The sequence shown here is derived from an EMBL/GenBank/DDBJ whole genome shotgun (WGS) entry which is preliminary data.</text>
</comment>
<dbReference type="Proteomes" id="UP000526125">
    <property type="component" value="Unassembled WGS sequence"/>
</dbReference>
<accession>A0A7Y6BZV2</accession>
<gene>
    <name evidence="1" type="ORF">HP552_22470</name>
</gene>
<sequence>MVRTRYFKSELNGEVVELFESSHPARAIAEISEKKRIRPTAIITQIPEDVYRELQQGQAVAK</sequence>
<name>A0A7Y6BZV2_9BACL</name>
<keyword evidence="2" id="KW-1185">Reference proteome</keyword>
<evidence type="ECO:0000313" key="2">
    <source>
        <dbReference type="Proteomes" id="UP000526125"/>
    </source>
</evidence>
<dbReference type="RefSeq" id="WP_175397627.1">
    <property type="nucleotide sequence ID" value="NZ_JABMCB010000193.1"/>
</dbReference>
<dbReference type="AlphaFoldDB" id="A0A7Y6BZV2"/>